<proteinExistence type="predicted"/>
<keyword evidence="1" id="KW-0812">Transmembrane</keyword>
<evidence type="ECO:0000313" key="2">
    <source>
        <dbReference type="EMBL" id="MBP1040278.1"/>
    </source>
</evidence>
<evidence type="ECO:0000256" key="1">
    <source>
        <dbReference type="SAM" id="Phobius"/>
    </source>
</evidence>
<keyword evidence="1" id="KW-0472">Membrane</keyword>
<dbReference type="Proteomes" id="UP000674938">
    <property type="component" value="Unassembled WGS sequence"/>
</dbReference>
<accession>A0A940PA61</accession>
<dbReference type="EMBL" id="JAEEGA010000002">
    <property type="protein sequence ID" value="MBP1040278.1"/>
    <property type="molecule type" value="Genomic_DNA"/>
</dbReference>
<evidence type="ECO:0000313" key="3">
    <source>
        <dbReference type="Proteomes" id="UP000674938"/>
    </source>
</evidence>
<comment type="caution">
    <text evidence="2">The sequence shown here is derived from an EMBL/GenBank/DDBJ whole genome shotgun (WGS) entry which is preliminary data.</text>
</comment>
<protein>
    <submittedName>
        <fullName evidence="2">Uncharacterized protein</fullName>
    </submittedName>
</protein>
<feature type="transmembrane region" description="Helical" evidence="1">
    <location>
        <begin position="29"/>
        <end position="52"/>
    </location>
</feature>
<reference evidence="2" key="1">
    <citation type="submission" date="2020-12" db="EMBL/GenBank/DDBJ databases">
        <title>Vagococcus allomyrinae sp. nov. and Enterococcus lavae sp. nov., isolated from the larvae of Allomyrina dichotoma.</title>
        <authorList>
            <person name="Lee S.D."/>
        </authorList>
    </citation>
    <scope>NUCLEOTIDE SEQUENCE</scope>
    <source>
        <strain evidence="2">BWB3-3</strain>
    </source>
</reference>
<dbReference type="RefSeq" id="WP_209525170.1">
    <property type="nucleotide sequence ID" value="NZ_JAEEGA010000002.1"/>
</dbReference>
<keyword evidence="1" id="KW-1133">Transmembrane helix</keyword>
<organism evidence="2 3">
    <name type="scientific">Vagococcus allomyrinae</name>
    <dbReference type="NCBI Taxonomy" id="2794353"/>
    <lineage>
        <taxon>Bacteria</taxon>
        <taxon>Bacillati</taxon>
        <taxon>Bacillota</taxon>
        <taxon>Bacilli</taxon>
        <taxon>Lactobacillales</taxon>
        <taxon>Enterococcaceae</taxon>
        <taxon>Vagococcus</taxon>
    </lineage>
</organism>
<keyword evidence="3" id="KW-1185">Reference proteome</keyword>
<sequence length="135" mass="15992">MSCLFGEMNQWLLGDFGRAILSLLNANKAIFLTLFACYGFLLLYSKIIYMYYIPSKMRLLIAEHPHKHLKELLSLWKSEKGQIPWFILIPTKNEMWVQPLNRSNSDYQLLYFNRKAYPQNETDRLTQLLKAEGRL</sequence>
<dbReference type="AlphaFoldDB" id="A0A940PA61"/>
<gene>
    <name evidence="2" type="ORF">I6N95_04550</name>
</gene>
<name>A0A940PA61_9ENTE</name>